<proteinExistence type="predicted"/>
<protein>
    <submittedName>
        <fullName evidence="7">AraC family transcriptional regulator</fullName>
    </submittedName>
</protein>
<keyword evidence="3" id="KW-0238">DNA-binding</keyword>
<evidence type="ECO:0000313" key="7">
    <source>
        <dbReference type="EMBL" id="WAI47029.1"/>
    </source>
</evidence>
<evidence type="ECO:0000256" key="4">
    <source>
        <dbReference type="ARBA" id="ARBA00023163"/>
    </source>
</evidence>
<dbReference type="SUPFAM" id="SSF46689">
    <property type="entry name" value="Homeodomain-like"/>
    <property type="match status" value="2"/>
</dbReference>
<keyword evidence="8" id="KW-1185">Reference proteome</keyword>
<dbReference type="PANTHER" id="PTHR46796:SF12">
    <property type="entry name" value="HTH-TYPE DNA-BINDING TRANSCRIPTIONAL ACTIVATOR EUTR"/>
    <property type="match status" value="1"/>
</dbReference>
<dbReference type="PROSITE" id="PS01124">
    <property type="entry name" value="HTH_ARAC_FAMILY_2"/>
    <property type="match status" value="1"/>
</dbReference>
<keyword evidence="2" id="KW-0805">Transcription regulation</keyword>
<evidence type="ECO:0000256" key="2">
    <source>
        <dbReference type="ARBA" id="ARBA00023015"/>
    </source>
</evidence>
<keyword evidence="4" id="KW-0804">Transcription</keyword>
<evidence type="ECO:0000256" key="3">
    <source>
        <dbReference type="ARBA" id="ARBA00023125"/>
    </source>
</evidence>
<evidence type="ECO:0000256" key="5">
    <source>
        <dbReference type="ARBA" id="ARBA00037345"/>
    </source>
</evidence>
<gene>
    <name evidence="7" type="ORF">OU419_14690</name>
</gene>
<dbReference type="InterPro" id="IPR009057">
    <property type="entry name" value="Homeodomain-like_sf"/>
</dbReference>
<dbReference type="Pfam" id="PF12833">
    <property type="entry name" value="HTH_18"/>
    <property type="match status" value="1"/>
</dbReference>
<dbReference type="EMBL" id="CP113432">
    <property type="protein sequence ID" value="WAI47029.1"/>
    <property type="molecule type" value="Genomic_DNA"/>
</dbReference>
<dbReference type="SMART" id="SM00342">
    <property type="entry name" value="HTH_ARAC"/>
    <property type="match status" value="1"/>
</dbReference>
<evidence type="ECO:0000313" key="8">
    <source>
        <dbReference type="Proteomes" id="UP001163624"/>
    </source>
</evidence>
<dbReference type="RefSeq" id="WP_254476386.1">
    <property type="nucleotide sequence ID" value="NZ_CP113432.1"/>
</dbReference>
<comment type="function">
    <text evidence="5">Regulatory protein of the TOL plasmid xyl operons. XylS activates the xylXYZLTEGFJQKIH operon required for the degradation of toluene, m-xylene and p-xylene.</text>
</comment>
<dbReference type="InterPro" id="IPR018060">
    <property type="entry name" value="HTH_AraC"/>
</dbReference>
<dbReference type="PANTHER" id="PTHR46796">
    <property type="entry name" value="HTH-TYPE TRANSCRIPTIONAL ACTIVATOR RHAS-RELATED"/>
    <property type="match status" value="1"/>
</dbReference>
<feature type="domain" description="HTH araC/xylS-type" evidence="6">
    <location>
        <begin position="230"/>
        <end position="331"/>
    </location>
</feature>
<evidence type="ECO:0000256" key="1">
    <source>
        <dbReference type="ARBA" id="ARBA00004496"/>
    </source>
</evidence>
<evidence type="ECO:0000259" key="6">
    <source>
        <dbReference type="PROSITE" id="PS01124"/>
    </source>
</evidence>
<dbReference type="Gene3D" id="1.10.10.60">
    <property type="entry name" value="Homeodomain-like"/>
    <property type="match status" value="1"/>
</dbReference>
<comment type="subcellular location">
    <subcellularLocation>
        <location evidence="1">Cytoplasm</location>
    </subcellularLocation>
</comment>
<accession>A0ABY6ZQ43</accession>
<dbReference type="InterPro" id="IPR035418">
    <property type="entry name" value="AraC-bd_2"/>
</dbReference>
<name>A0ABY6ZQ43_9PSED</name>
<reference evidence="7" key="1">
    <citation type="submission" date="2022-11" db="EMBL/GenBank/DDBJ databases">
        <title>Pseudomonas triclosanedens sp. nov., a triclosan degrader isolated from activated sludge.</title>
        <authorList>
            <person name="Yin Y."/>
            <person name="Lu Z."/>
        </authorList>
    </citation>
    <scope>NUCLEOTIDE SEQUENCE</scope>
    <source>
        <strain evidence="7">ZM23</strain>
    </source>
</reference>
<dbReference type="InterPro" id="IPR018062">
    <property type="entry name" value="HTH_AraC-typ_CS"/>
</dbReference>
<dbReference type="Pfam" id="PF14525">
    <property type="entry name" value="AraC_binding_2"/>
    <property type="match status" value="1"/>
</dbReference>
<sequence>MENLIFSNATPADSVLSDYELCQTPSLEEACLWGKRIFCDNRIYSRDQHFKAHIYYRRLGGVGIGRIGYGADTVIDAGVMEEFALIQMPIRGQELVESGAHRVRCTPRQGVVMNAHMRTLIHHSENTEKLIIRVDRELIRHLCQQHLGRTLRKEIEFSPEMPLDTAHGRRWMHMVGWMYDCLSVNEQVPPLLRAQLEQTLVGMLLTCQPHNYSAELCEDDSPSVAPAFVKRVERYIEEHADAPITIGDLAEQAGVSSRSLFTGFRRYRNTTPMHYLKEVRLRRVHEELRQAQPSSGTVTAIAFRWGFSHLGHFTTDYKRRFGESPSETLMR</sequence>
<organism evidence="7 8">
    <name type="scientific">Pseudomonas triclosanedens</name>
    <dbReference type="NCBI Taxonomy" id="2961893"/>
    <lineage>
        <taxon>Bacteria</taxon>
        <taxon>Pseudomonadati</taxon>
        <taxon>Pseudomonadota</taxon>
        <taxon>Gammaproteobacteria</taxon>
        <taxon>Pseudomonadales</taxon>
        <taxon>Pseudomonadaceae</taxon>
        <taxon>Pseudomonas</taxon>
    </lineage>
</organism>
<dbReference type="PROSITE" id="PS00041">
    <property type="entry name" value="HTH_ARAC_FAMILY_1"/>
    <property type="match status" value="1"/>
</dbReference>
<dbReference type="InterPro" id="IPR050204">
    <property type="entry name" value="AraC_XylS_family_regulators"/>
</dbReference>
<dbReference type="Proteomes" id="UP001163624">
    <property type="component" value="Chromosome"/>
</dbReference>